<dbReference type="EMBL" id="MU251601">
    <property type="protein sequence ID" value="KAG9231460.1"/>
    <property type="molecule type" value="Genomic_DNA"/>
</dbReference>
<proteinExistence type="predicted"/>
<sequence>MANLFSPEDGMGPRDCYGRRHAALPCLSIDRVMENRLFVSTAPLLKIPRELLLEIVQAIDSKSLSALALVNSDCRQFARLRQFAHVTFNHYPSSKALIQSLDGERKRREIDPLNPVAQGRAQGTIGPCIQSITVHMFDNWIDCSVEDQLIINCDSFFEYTSIIEKIVNDGTTLPHLDLVVWRDVFSPRKYCYLSKSPIRYLHLIDPIIEDFDISPWNNPCDWKLQALTVIQPVVPYTWRNDISLFGRRILWDCAPTLQHLTWVGGRSFKLANELGEPPCFKMLRYLQVLSLDLPTTRCWNILLTAPLVGLCLRYSEGSILHQALEECGYIRTLETFVWNGSLHSPCHLSFLSVNNHILRFALDHPSSADILENRLLPMFGTHFKNLRSLSLIWPQDLKVLSESALSMISQIRSLEQLHLTVGNVEGWRYSRNWRVDHNAIRHHLKPLSHLQKIAFSGDEYPRMRGELEHEPNADYWSTADALSGEEIIGADDEQMLSFWEEIHKCTCLREAGVYAEVFPKMTWIFLGQLPMRVVSGGGRKTVIPLTENRDNCATLLKRMFGWVGRWPVGRDLIPE</sequence>
<name>A0A9P7YD22_9HELO</name>
<feature type="domain" description="F-box" evidence="1">
    <location>
        <begin position="41"/>
        <end position="91"/>
    </location>
</feature>
<evidence type="ECO:0000313" key="2">
    <source>
        <dbReference type="EMBL" id="KAG9231460.1"/>
    </source>
</evidence>
<protein>
    <recommendedName>
        <fullName evidence="1">F-box domain-containing protein</fullName>
    </recommendedName>
</protein>
<gene>
    <name evidence="2" type="ORF">BJ875DRAFT_498308</name>
</gene>
<organism evidence="2 3">
    <name type="scientific">Amylocarpus encephaloides</name>
    <dbReference type="NCBI Taxonomy" id="45428"/>
    <lineage>
        <taxon>Eukaryota</taxon>
        <taxon>Fungi</taxon>
        <taxon>Dikarya</taxon>
        <taxon>Ascomycota</taxon>
        <taxon>Pezizomycotina</taxon>
        <taxon>Leotiomycetes</taxon>
        <taxon>Helotiales</taxon>
        <taxon>Helotiales incertae sedis</taxon>
        <taxon>Amylocarpus</taxon>
    </lineage>
</organism>
<keyword evidence="3" id="KW-1185">Reference proteome</keyword>
<dbReference type="PROSITE" id="PS50181">
    <property type="entry name" value="FBOX"/>
    <property type="match status" value="1"/>
</dbReference>
<evidence type="ECO:0000259" key="1">
    <source>
        <dbReference type="PROSITE" id="PS50181"/>
    </source>
</evidence>
<accession>A0A9P7YD22</accession>
<comment type="caution">
    <text evidence="2">The sequence shown here is derived from an EMBL/GenBank/DDBJ whole genome shotgun (WGS) entry which is preliminary data.</text>
</comment>
<dbReference type="AlphaFoldDB" id="A0A9P7YD22"/>
<dbReference type="InterPro" id="IPR001810">
    <property type="entry name" value="F-box_dom"/>
</dbReference>
<dbReference type="OrthoDB" id="3257981at2759"/>
<reference evidence="2" key="1">
    <citation type="journal article" date="2021" name="IMA Fungus">
        <title>Genomic characterization of three marine fungi, including Emericellopsis atlantica sp. nov. with signatures of a generalist lifestyle and marine biomass degradation.</title>
        <authorList>
            <person name="Hagestad O.C."/>
            <person name="Hou L."/>
            <person name="Andersen J.H."/>
            <person name="Hansen E.H."/>
            <person name="Altermark B."/>
            <person name="Li C."/>
            <person name="Kuhnert E."/>
            <person name="Cox R.J."/>
            <person name="Crous P.W."/>
            <person name="Spatafora J.W."/>
            <person name="Lail K."/>
            <person name="Amirebrahimi M."/>
            <person name="Lipzen A."/>
            <person name="Pangilinan J."/>
            <person name="Andreopoulos W."/>
            <person name="Hayes R.D."/>
            <person name="Ng V."/>
            <person name="Grigoriev I.V."/>
            <person name="Jackson S.A."/>
            <person name="Sutton T.D.S."/>
            <person name="Dobson A.D.W."/>
            <person name="Rama T."/>
        </authorList>
    </citation>
    <scope>NUCLEOTIDE SEQUENCE</scope>
    <source>
        <strain evidence="2">TRa018bII</strain>
    </source>
</reference>
<dbReference type="Proteomes" id="UP000824998">
    <property type="component" value="Unassembled WGS sequence"/>
</dbReference>
<evidence type="ECO:0000313" key="3">
    <source>
        <dbReference type="Proteomes" id="UP000824998"/>
    </source>
</evidence>